<dbReference type="AlphaFoldDB" id="A0A448XA32"/>
<accession>A0A448XA32</accession>
<dbReference type="EMBL" id="CAAALY010128116">
    <property type="protein sequence ID" value="VEL31926.1"/>
    <property type="molecule type" value="Genomic_DNA"/>
</dbReference>
<reference evidence="1" key="1">
    <citation type="submission" date="2018-11" db="EMBL/GenBank/DDBJ databases">
        <authorList>
            <consortium name="Pathogen Informatics"/>
        </authorList>
    </citation>
    <scope>NUCLEOTIDE SEQUENCE</scope>
</reference>
<keyword evidence="2" id="KW-1185">Reference proteome</keyword>
<gene>
    <name evidence="1" type="ORF">PXEA_LOCUS25366</name>
</gene>
<comment type="caution">
    <text evidence="1">The sequence shown here is derived from an EMBL/GenBank/DDBJ whole genome shotgun (WGS) entry which is preliminary data.</text>
</comment>
<organism evidence="1 2">
    <name type="scientific">Protopolystoma xenopodis</name>
    <dbReference type="NCBI Taxonomy" id="117903"/>
    <lineage>
        <taxon>Eukaryota</taxon>
        <taxon>Metazoa</taxon>
        <taxon>Spiralia</taxon>
        <taxon>Lophotrochozoa</taxon>
        <taxon>Platyhelminthes</taxon>
        <taxon>Monogenea</taxon>
        <taxon>Polyopisthocotylea</taxon>
        <taxon>Polystomatidea</taxon>
        <taxon>Polystomatidae</taxon>
        <taxon>Protopolystoma</taxon>
    </lineage>
</organism>
<protein>
    <submittedName>
        <fullName evidence="1">Uncharacterized protein</fullName>
    </submittedName>
</protein>
<dbReference type="Proteomes" id="UP000784294">
    <property type="component" value="Unassembled WGS sequence"/>
</dbReference>
<evidence type="ECO:0000313" key="2">
    <source>
        <dbReference type="Proteomes" id="UP000784294"/>
    </source>
</evidence>
<sequence length="186" mass="21313">MPPNMMQLRNTLHCEAIEDHVADDFNSRQWFLLPFRRKRDSTCLNTVGSIFCYKLTSVCTSFCTEIPTTIALRFPRMSPTHWLEYGWHPSPKEAPTGMQIATFTSLHESRFMRQNESAILQHSSYASALGWLLAHKNLHPSLKICPSTYRRCPRCPCTKPPYRLYSKIKSTVPGSFELGVKVCING</sequence>
<name>A0A448XA32_9PLAT</name>
<evidence type="ECO:0000313" key="1">
    <source>
        <dbReference type="EMBL" id="VEL31926.1"/>
    </source>
</evidence>
<proteinExistence type="predicted"/>